<evidence type="ECO:0000256" key="9">
    <source>
        <dbReference type="ARBA" id="ARBA00033417"/>
    </source>
</evidence>
<dbReference type="InterPro" id="IPR000490">
    <property type="entry name" value="Glyco_hydro_17"/>
</dbReference>
<name>A0A2P2QL93_RHIMU</name>
<dbReference type="FunFam" id="1.20.58.1040:FF:000002">
    <property type="entry name" value="Glucan endo-1,3-beta-glucosidase 8"/>
    <property type="match status" value="1"/>
</dbReference>
<evidence type="ECO:0000256" key="3">
    <source>
        <dbReference type="ARBA" id="ARBA00012780"/>
    </source>
</evidence>
<proteinExistence type="inferred from homology"/>
<evidence type="ECO:0000256" key="10">
    <source>
        <dbReference type="RuleBase" id="RU004335"/>
    </source>
</evidence>
<evidence type="ECO:0000259" key="12">
    <source>
        <dbReference type="SMART" id="SM00768"/>
    </source>
</evidence>
<dbReference type="EMBL" id="GGEC01087282">
    <property type="protein sequence ID" value="MBX67766.1"/>
    <property type="molecule type" value="Transcribed_RNA"/>
</dbReference>
<dbReference type="PROSITE" id="PS00587">
    <property type="entry name" value="GLYCOSYL_HYDROL_F17"/>
    <property type="match status" value="1"/>
</dbReference>
<keyword evidence="7 11" id="KW-0326">Glycosidase</keyword>
<comment type="catalytic activity">
    <reaction evidence="1">
        <text>Hydrolysis of (1-&gt;3)-beta-D-glucosidic linkages in (1-&gt;3)-beta-D-glucans.</text>
        <dbReference type="EC" id="3.2.1.39"/>
    </reaction>
</comment>
<organism evidence="13">
    <name type="scientific">Rhizophora mucronata</name>
    <name type="common">Asiatic mangrove</name>
    <dbReference type="NCBI Taxonomy" id="61149"/>
    <lineage>
        <taxon>Eukaryota</taxon>
        <taxon>Viridiplantae</taxon>
        <taxon>Streptophyta</taxon>
        <taxon>Embryophyta</taxon>
        <taxon>Tracheophyta</taxon>
        <taxon>Spermatophyta</taxon>
        <taxon>Magnoliopsida</taxon>
        <taxon>eudicotyledons</taxon>
        <taxon>Gunneridae</taxon>
        <taxon>Pentapetalae</taxon>
        <taxon>rosids</taxon>
        <taxon>fabids</taxon>
        <taxon>Malpighiales</taxon>
        <taxon>Rhizophoraceae</taxon>
        <taxon>Rhizophora</taxon>
    </lineage>
</organism>
<dbReference type="EC" id="3.2.1.39" evidence="3"/>
<dbReference type="Pfam" id="PF00332">
    <property type="entry name" value="Glyco_hydro_17"/>
    <property type="match status" value="1"/>
</dbReference>
<comment type="similarity">
    <text evidence="2 10">Belongs to the glycosyl hydrolase 17 family.</text>
</comment>
<dbReference type="AlphaFoldDB" id="A0A2P2QL93"/>
<dbReference type="Pfam" id="PF07983">
    <property type="entry name" value="X8"/>
    <property type="match status" value="1"/>
</dbReference>
<feature type="domain" description="X8" evidence="12">
    <location>
        <begin position="178"/>
        <end position="262"/>
    </location>
</feature>
<evidence type="ECO:0000256" key="7">
    <source>
        <dbReference type="ARBA" id="ARBA00023295"/>
    </source>
</evidence>
<dbReference type="SMART" id="SM00768">
    <property type="entry name" value="X8"/>
    <property type="match status" value="1"/>
</dbReference>
<dbReference type="GO" id="GO:0005975">
    <property type="term" value="P:carbohydrate metabolic process"/>
    <property type="evidence" value="ECO:0007669"/>
    <property type="project" value="InterPro"/>
</dbReference>
<dbReference type="Gene3D" id="3.20.20.80">
    <property type="entry name" value="Glycosidases"/>
    <property type="match status" value="1"/>
</dbReference>
<sequence>MLSIVKFLSDNGAPFTVNIYPFISLYNDPNFPVGFAFFDRNSSLNDGGTVYTNVFDANHDTLVWALQKNGYGNLPIIVGEIGWPTDGDRSANLEYAQKFNQGFMNQIASGKGTPLRPGPMDTYLFSLIDEDAKSIAPGNFERHWGLFYFDGQPKYALNLGTSHNGLIPARGVHYLARKWCVMSPAASLDDPQVAPSVSYACSFADCTSLGYGTSCANLNARGNISYAFNSYYQQNNQLDRACKFPNLSIVTTSDPSMGDCKFRIMIQTVTSGVGYRVGYLTSFTAMVFVFLSLI</sequence>
<evidence type="ECO:0000313" key="13">
    <source>
        <dbReference type="EMBL" id="MBX67766.1"/>
    </source>
</evidence>
<dbReference type="Gene3D" id="1.20.58.1040">
    <property type="match status" value="1"/>
</dbReference>
<dbReference type="PANTHER" id="PTHR32227">
    <property type="entry name" value="GLUCAN ENDO-1,3-BETA-GLUCOSIDASE BG1-RELATED-RELATED"/>
    <property type="match status" value="1"/>
</dbReference>
<evidence type="ECO:0000256" key="11">
    <source>
        <dbReference type="RuleBase" id="RU004336"/>
    </source>
</evidence>
<evidence type="ECO:0000256" key="1">
    <source>
        <dbReference type="ARBA" id="ARBA00000382"/>
    </source>
</evidence>
<dbReference type="SUPFAM" id="SSF51445">
    <property type="entry name" value="(Trans)glycosidases"/>
    <property type="match status" value="1"/>
</dbReference>
<keyword evidence="5 11" id="KW-0378">Hydrolase</keyword>
<evidence type="ECO:0000256" key="6">
    <source>
        <dbReference type="ARBA" id="ARBA00023157"/>
    </source>
</evidence>
<evidence type="ECO:0000256" key="8">
    <source>
        <dbReference type="ARBA" id="ARBA00033335"/>
    </source>
</evidence>
<keyword evidence="6" id="KW-1015">Disulfide bond</keyword>
<evidence type="ECO:0000256" key="2">
    <source>
        <dbReference type="ARBA" id="ARBA00008773"/>
    </source>
</evidence>
<protein>
    <recommendedName>
        <fullName evidence="3">glucan endo-1,3-beta-D-glucosidase</fullName>
        <ecNumber evidence="3">3.2.1.39</ecNumber>
    </recommendedName>
    <alternativeName>
        <fullName evidence="8">(1-&gt;3)-beta-glucan endohydrolase</fullName>
    </alternativeName>
    <alternativeName>
        <fullName evidence="9">Beta-1,3-endoglucanase</fullName>
    </alternativeName>
</protein>
<dbReference type="InterPro" id="IPR044965">
    <property type="entry name" value="Glyco_hydro_17_plant"/>
</dbReference>
<dbReference type="InterPro" id="IPR012946">
    <property type="entry name" value="X8"/>
</dbReference>
<evidence type="ECO:0000256" key="4">
    <source>
        <dbReference type="ARBA" id="ARBA00022729"/>
    </source>
</evidence>
<accession>A0A2P2QL93</accession>
<dbReference type="GO" id="GO:0042973">
    <property type="term" value="F:glucan endo-1,3-beta-D-glucosidase activity"/>
    <property type="evidence" value="ECO:0007669"/>
    <property type="project" value="UniProtKB-EC"/>
</dbReference>
<reference evidence="13" key="1">
    <citation type="submission" date="2018-02" db="EMBL/GenBank/DDBJ databases">
        <title>Rhizophora mucronata_Transcriptome.</title>
        <authorList>
            <person name="Meera S.P."/>
            <person name="Sreeshan A."/>
            <person name="Augustine A."/>
        </authorList>
    </citation>
    <scope>NUCLEOTIDE SEQUENCE</scope>
    <source>
        <tissue evidence="13">Leaf</tissue>
    </source>
</reference>
<dbReference type="InterPro" id="IPR017853">
    <property type="entry name" value="GH"/>
</dbReference>
<evidence type="ECO:0000256" key="5">
    <source>
        <dbReference type="ARBA" id="ARBA00022801"/>
    </source>
</evidence>
<keyword evidence="4" id="KW-0732">Signal</keyword>